<sequence length="248" mass="28380">MLPFQLNAFVSLTTLCFLVPPFSLTTWSFPTGSKPESDSFPRFDEAPDYRNGIGCPVSTNHNPIPSCNPSLAHIAMTLDSDYLRGTIVAVHSVLRHATFPSLNHRFKVYIFKEDTITYLISSSVRRALENPLNYARNYLGDILDQCVDRVIYHDSDLVVVDDIRKLWRVTLSESRVMARPSTVTRISLMSLLHWSGKGKPWVRLDANEPYFLDCLWEPYDLYKPLREPNRSWSLISSSLLVGYPHDLL</sequence>
<evidence type="ECO:0000256" key="2">
    <source>
        <dbReference type="ARBA" id="ARBA00004877"/>
    </source>
</evidence>
<accession>A0AAN9N1P9</accession>
<comment type="similarity">
    <text evidence="3 7">Belongs to the glycosyltransferase 8 family.</text>
</comment>
<keyword evidence="4" id="KW-0328">Glycosyltransferase</keyword>
<dbReference type="Pfam" id="PF01501">
    <property type="entry name" value="Glyco_transf_8"/>
    <property type="match status" value="1"/>
</dbReference>
<name>A0AAN9N1P9_CANGL</name>
<dbReference type="InterPro" id="IPR002495">
    <property type="entry name" value="Glyco_trans_8"/>
</dbReference>
<dbReference type="InterPro" id="IPR029044">
    <property type="entry name" value="Nucleotide-diphossugar_trans"/>
</dbReference>
<keyword evidence="6" id="KW-0735">Signal-anchor</keyword>
<dbReference type="GO" id="GO:0016757">
    <property type="term" value="F:glycosyltransferase activity"/>
    <property type="evidence" value="ECO:0007669"/>
    <property type="project" value="UniProtKB-KW"/>
</dbReference>
<evidence type="ECO:0000313" key="9">
    <source>
        <dbReference type="EMBL" id="KAK7362064.1"/>
    </source>
</evidence>
<keyword evidence="8" id="KW-0732">Signal</keyword>
<gene>
    <name evidence="9" type="ORF">VNO77_04164</name>
</gene>
<dbReference type="EMBL" id="JAYMYQ010000001">
    <property type="protein sequence ID" value="KAK7362064.1"/>
    <property type="molecule type" value="Genomic_DNA"/>
</dbReference>
<evidence type="ECO:0000256" key="8">
    <source>
        <dbReference type="SAM" id="SignalP"/>
    </source>
</evidence>
<keyword evidence="10" id="KW-1185">Reference proteome</keyword>
<evidence type="ECO:0000256" key="3">
    <source>
        <dbReference type="ARBA" id="ARBA00006351"/>
    </source>
</evidence>
<protein>
    <recommendedName>
        <fullName evidence="7">Hexosyltransferase</fullName>
        <ecNumber evidence="7">2.4.1.-</ecNumber>
    </recommendedName>
</protein>
<keyword evidence="6" id="KW-0812">Transmembrane</keyword>
<dbReference type="PANTHER" id="PTHR13778">
    <property type="entry name" value="GLYCOSYLTRANSFERASE 8 DOMAIN-CONTAINING PROTEIN"/>
    <property type="match status" value="1"/>
</dbReference>
<evidence type="ECO:0000256" key="5">
    <source>
        <dbReference type="ARBA" id="ARBA00022679"/>
    </source>
</evidence>
<comment type="pathway">
    <text evidence="2">Glycan metabolism; pectin biosynthesis.</text>
</comment>
<feature type="signal peptide" evidence="8">
    <location>
        <begin position="1"/>
        <end position="28"/>
    </location>
</feature>
<proteinExistence type="inferred from homology"/>
<dbReference type="InterPro" id="IPR050748">
    <property type="entry name" value="Glycosyltrans_8_dom-fam"/>
</dbReference>
<evidence type="ECO:0000256" key="1">
    <source>
        <dbReference type="ARBA" id="ARBA00004606"/>
    </source>
</evidence>
<dbReference type="SUPFAM" id="SSF53448">
    <property type="entry name" value="Nucleotide-diphospho-sugar transferases"/>
    <property type="match status" value="1"/>
</dbReference>
<evidence type="ECO:0000256" key="6">
    <source>
        <dbReference type="ARBA" id="ARBA00022968"/>
    </source>
</evidence>
<evidence type="ECO:0000256" key="7">
    <source>
        <dbReference type="RuleBase" id="RU362027"/>
    </source>
</evidence>
<reference evidence="9 10" key="1">
    <citation type="submission" date="2024-01" db="EMBL/GenBank/DDBJ databases">
        <title>The genomes of 5 underutilized Papilionoideae crops provide insights into root nodulation and disease resistanc.</title>
        <authorList>
            <person name="Jiang F."/>
        </authorList>
    </citation>
    <scope>NUCLEOTIDE SEQUENCE [LARGE SCALE GENOMIC DNA]</scope>
    <source>
        <strain evidence="9">LVBAO_FW01</strain>
        <tissue evidence="9">Leaves</tissue>
    </source>
</reference>
<comment type="subcellular location">
    <subcellularLocation>
        <location evidence="1">Membrane</location>
        <topology evidence="1">Single-pass type II membrane protein</topology>
    </subcellularLocation>
</comment>
<dbReference type="AlphaFoldDB" id="A0AAN9N1P9"/>
<dbReference type="GO" id="GO:0016020">
    <property type="term" value="C:membrane"/>
    <property type="evidence" value="ECO:0007669"/>
    <property type="project" value="UniProtKB-SubCell"/>
</dbReference>
<feature type="chain" id="PRO_5042955838" description="Hexosyltransferase" evidence="8">
    <location>
        <begin position="29"/>
        <end position="248"/>
    </location>
</feature>
<dbReference type="GO" id="GO:0005794">
    <property type="term" value="C:Golgi apparatus"/>
    <property type="evidence" value="ECO:0007669"/>
    <property type="project" value="TreeGrafter"/>
</dbReference>
<organism evidence="9 10">
    <name type="scientific">Canavalia gladiata</name>
    <name type="common">Sword bean</name>
    <name type="synonym">Dolichos gladiatus</name>
    <dbReference type="NCBI Taxonomy" id="3824"/>
    <lineage>
        <taxon>Eukaryota</taxon>
        <taxon>Viridiplantae</taxon>
        <taxon>Streptophyta</taxon>
        <taxon>Embryophyta</taxon>
        <taxon>Tracheophyta</taxon>
        <taxon>Spermatophyta</taxon>
        <taxon>Magnoliopsida</taxon>
        <taxon>eudicotyledons</taxon>
        <taxon>Gunneridae</taxon>
        <taxon>Pentapetalae</taxon>
        <taxon>rosids</taxon>
        <taxon>fabids</taxon>
        <taxon>Fabales</taxon>
        <taxon>Fabaceae</taxon>
        <taxon>Papilionoideae</taxon>
        <taxon>50 kb inversion clade</taxon>
        <taxon>NPAAA clade</taxon>
        <taxon>indigoferoid/millettioid clade</taxon>
        <taxon>Phaseoleae</taxon>
        <taxon>Canavalia</taxon>
    </lineage>
</organism>
<dbReference type="EC" id="2.4.1.-" evidence="7"/>
<dbReference type="Proteomes" id="UP001367508">
    <property type="component" value="Unassembled WGS sequence"/>
</dbReference>
<evidence type="ECO:0000313" key="10">
    <source>
        <dbReference type="Proteomes" id="UP001367508"/>
    </source>
</evidence>
<evidence type="ECO:0000256" key="4">
    <source>
        <dbReference type="ARBA" id="ARBA00022676"/>
    </source>
</evidence>
<keyword evidence="5" id="KW-0808">Transferase</keyword>
<comment type="caution">
    <text evidence="9">The sequence shown here is derived from an EMBL/GenBank/DDBJ whole genome shotgun (WGS) entry which is preliminary data.</text>
</comment>
<dbReference type="Gene3D" id="3.90.550.10">
    <property type="entry name" value="Spore Coat Polysaccharide Biosynthesis Protein SpsA, Chain A"/>
    <property type="match status" value="1"/>
</dbReference>
<dbReference type="PANTHER" id="PTHR13778:SF40">
    <property type="entry name" value="GALACTURONOSYLTRANSFERASE-LIKE 9-RELATED"/>
    <property type="match status" value="1"/>
</dbReference>